<reference evidence="7 8" key="1">
    <citation type="journal article" date="2015" name="Genome Biol. Evol.">
        <title>Comparative Genomics of a Bacterivorous Green Alga Reveals Evolutionary Causalities and Consequences of Phago-Mixotrophic Mode of Nutrition.</title>
        <authorList>
            <person name="Burns J.A."/>
            <person name="Paasch A."/>
            <person name="Narechania A."/>
            <person name="Kim E."/>
        </authorList>
    </citation>
    <scope>NUCLEOTIDE SEQUENCE [LARGE SCALE GENOMIC DNA]</scope>
    <source>
        <strain evidence="7 8">PLY_AMNH</strain>
    </source>
</reference>
<dbReference type="Pfam" id="PF13516">
    <property type="entry name" value="LRR_6"/>
    <property type="match status" value="6"/>
</dbReference>
<dbReference type="SUPFAM" id="SSF52047">
    <property type="entry name" value="RNI-like"/>
    <property type="match status" value="1"/>
</dbReference>
<keyword evidence="8" id="KW-1185">Reference proteome</keyword>
<feature type="domain" description="DUF4476" evidence="6">
    <location>
        <begin position="852"/>
        <end position="935"/>
    </location>
</feature>
<dbReference type="GO" id="GO:0006913">
    <property type="term" value="P:nucleocytoplasmic transport"/>
    <property type="evidence" value="ECO:0007669"/>
    <property type="project" value="TreeGrafter"/>
</dbReference>
<accession>A0AAE0EWG3</accession>
<dbReference type="GO" id="GO:0005829">
    <property type="term" value="C:cytosol"/>
    <property type="evidence" value="ECO:0007669"/>
    <property type="project" value="TreeGrafter"/>
</dbReference>
<feature type="region of interest" description="Disordered" evidence="5">
    <location>
        <begin position="302"/>
        <end position="390"/>
    </location>
</feature>
<name>A0AAE0EWG3_9CHLO</name>
<dbReference type="InterPro" id="IPR032675">
    <property type="entry name" value="LRR_dom_sf"/>
</dbReference>
<comment type="caution">
    <text evidence="7">The sequence shown here is derived from an EMBL/GenBank/DDBJ whole genome shotgun (WGS) entry which is preliminary data.</text>
</comment>
<evidence type="ECO:0000256" key="3">
    <source>
        <dbReference type="ARBA" id="ARBA00022614"/>
    </source>
</evidence>
<evidence type="ECO:0000313" key="8">
    <source>
        <dbReference type="Proteomes" id="UP001190700"/>
    </source>
</evidence>
<evidence type="ECO:0000256" key="2">
    <source>
        <dbReference type="ARBA" id="ARBA00022468"/>
    </source>
</evidence>
<dbReference type="GO" id="GO:0005096">
    <property type="term" value="F:GTPase activator activity"/>
    <property type="evidence" value="ECO:0007669"/>
    <property type="project" value="UniProtKB-KW"/>
</dbReference>
<comment type="subcellular location">
    <subcellularLocation>
        <location evidence="1">Cytoplasm</location>
        <location evidence="1">Cytoskeleton</location>
        <location evidence="1">Cilium axoneme</location>
    </subcellularLocation>
</comment>
<keyword evidence="2" id="KW-0343">GTPase activation</keyword>
<evidence type="ECO:0000256" key="1">
    <source>
        <dbReference type="ARBA" id="ARBA00004430"/>
    </source>
</evidence>
<dbReference type="InterPro" id="IPR028011">
    <property type="entry name" value="DUF4476"/>
</dbReference>
<protein>
    <recommendedName>
        <fullName evidence="6">DUF4476 domain-containing protein</fullName>
    </recommendedName>
</protein>
<dbReference type="Gene3D" id="3.80.10.10">
    <property type="entry name" value="Ribonuclease Inhibitor"/>
    <property type="match status" value="3"/>
</dbReference>
<feature type="compositionally biased region" description="Polar residues" evidence="5">
    <location>
        <begin position="302"/>
        <end position="312"/>
    </location>
</feature>
<dbReference type="Proteomes" id="UP001190700">
    <property type="component" value="Unassembled WGS sequence"/>
</dbReference>
<proteinExistence type="predicted"/>
<dbReference type="InterPro" id="IPR001611">
    <property type="entry name" value="Leu-rich_rpt"/>
</dbReference>
<evidence type="ECO:0000313" key="7">
    <source>
        <dbReference type="EMBL" id="KAK3242724.1"/>
    </source>
</evidence>
<evidence type="ECO:0000259" key="6">
    <source>
        <dbReference type="Pfam" id="PF14771"/>
    </source>
</evidence>
<feature type="compositionally biased region" description="Polar residues" evidence="5">
    <location>
        <begin position="94"/>
        <end position="108"/>
    </location>
</feature>
<dbReference type="Pfam" id="PF14771">
    <property type="entry name" value="DUF4476"/>
    <property type="match status" value="1"/>
</dbReference>
<evidence type="ECO:0000256" key="4">
    <source>
        <dbReference type="ARBA" id="ARBA00022737"/>
    </source>
</evidence>
<evidence type="ECO:0000256" key="5">
    <source>
        <dbReference type="SAM" id="MobiDB-lite"/>
    </source>
</evidence>
<feature type="region of interest" description="Disordered" evidence="5">
    <location>
        <begin position="26"/>
        <end position="162"/>
    </location>
</feature>
<dbReference type="SMART" id="SM00368">
    <property type="entry name" value="LRR_RI"/>
    <property type="match status" value="6"/>
</dbReference>
<keyword evidence="3" id="KW-0433">Leucine-rich repeat</keyword>
<keyword evidence="4" id="KW-0677">Repeat</keyword>
<dbReference type="PANTHER" id="PTHR24113">
    <property type="entry name" value="RAN GTPASE-ACTIVATING PROTEIN 1"/>
    <property type="match status" value="1"/>
</dbReference>
<feature type="compositionally biased region" description="Acidic residues" evidence="5">
    <location>
        <begin position="132"/>
        <end position="141"/>
    </location>
</feature>
<feature type="compositionally biased region" description="Polar residues" evidence="5">
    <location>
        <begin position="1297"/>
        <end position="1317"/>
    </location>
</feature>
<dbReference type="InterPro" id="IPR027038">
    <property type="entry name" value="RanGap"/>
</dbReference>
<dbReference type="EMBL" id="LGRX02033126">
    <property type="protein sequence ID" value="KAK3242724.1"/>
    <property type="molecule type" value="Genomic_DNA"/>
</dbReference>
<gene>
    <name evidence="7" type="ORF">CYMTET_47573</name>
</gene>
<dbReference type="PANTHER" id="PTHR24113:SF12">
    <property type="entry name" value="RAN GTPASE-ACTIVATING PROTEIN 1"/>
    <property type="match status" value="1"/>
</dbReference>
<feature type="region of interest" description="Disordered" evidence="5">
    <location>
        <begin position="1271"/>
        <end position="1317"/>
    </location>
</feature>
<dbReference type="GO" id="GO:0005634">
    <property type="term" value="C:nucleus"/>
    <property type="evidence" value="ECO:0007669"/>
    <property type="project" value="TreeGrafter"/>
</dbReference>
<organism evidence="7 8">
    <name type="scientific">Cymbomonas tetramitiformis</name>
    <dbReference type="NCBI Taxonomy" id="36881"/>
    <lineage>
        <taxon>Eukaryota</taxon>
        <taxon>Viridiplantae</taxon>
        <taxon>Chlorophyta</taxon>
        <taxon>Pyramimonadophyceae</taxon>
        <taxon>Pyramimonadales</taxon>
        <taxon>Pyramimonadaceae</taxon>
        <taxon>Cymbomonas</taxon>
    </lineage>
</organism>
<sequence>MPRSIPNPPSNLQTLWRARHPDYEYTGEAPPSWKDLNNSDAYGNEDGVKKKKPSIASPPSDVHNAHDYISAEEIYGDGSEPQFYSPPRRKKNTQKLSQFPSRQLTENLNADAITVDRDMPPSRGTSAGLDTDGMEDTEEGTNDNAFPDINDSRSHENPHQLPRRRHMKAINARCMVLPNILCTAANGDYFLLPLDQVQKVKKRNDAHEAEARSCVLSPAHRTLLAHRGLGSCWYSYRLGQAAAVGRLRPYPWRAVAACVVNPEARSSLKSAQTKSKRLVHPVEGNNRDNAFEIQQERCFQGLSPSKVASPSKRNPFDLATRKSASTGKYGMKSDGGGGEHRGGFGVGAHKLQLGGGGKSSSGQTESAARANRTQSRKDSLAAKGVGNGISGLEMHHMDEEAPTEPTPEEIEELEERLKQYRQRVMDHRAKMWDISATMNELKGLHFDLALLSENICSGRYSRKCDQIYFERCLDLDVKSSSTVLLETKNPCAELSRISLGSKGTEALSLSLPQNFIVHTLLLRGNLIDHHGVSHLVMGLAKNRLIRSLDLSENPIGAKGATMMAELLCSKNYKMQTLTSVLMNKCDIDDKGAESIAYCLGLGNHTLKTLELSGNRIGDSGAEQMADLLMSNRCLTRVDLSWNSIRVKGSVAIAAALRENTSLQDLDLSTNGIETKGCLFVIEAMGQNTGVLKLDLSSTRAGPEVCLVVCDMLRLNNTLQVLRLNMNPLGSDGGRHLMIGLQLSQSLKTLSVRGSIFPEAGPVSALIGMADFNLRHPDGQYSLDLTKPSMRAVALELFVLNKAMGGNSMTKVVVNGKKFALDTAQWPDDMPDKGQLDFTFTTNHATKREVTSITEKDMQCLIDEFKDIRIADNERLELLRMACTSYFFTCPQVATILATFQPSDEQVTGAQVMWTRVVDGENIEQMVARLSVFNRARVLEKLGIHSFLRHKNLTGHYMLDLTKERDRLVAIKLMEMSLREGDVYTWRNISHNGMFFPMKHNMPEDWKGVVPKVGKLTLDYCSAELPPPHSRSLRMKEYEQLAMKLFGAISSRPEDKICMLREMSVFIYVSAEQVIDILNRFEEPECRVEVVVCMYPRLIDRDMMWKILYALEGLEQALVFHRLGAPQCFNQTHCSLHYILDLGHTEEERIAKMLVQMASKDSSRQNFFNIRVNGRKKVIPESSSMWNVLTTDSTVATVEFDFLGSDWNDICEYSGGARDPEATRQCIQHAGRCDLARARRMHPVWRKGHAALLKSMQSSETKTYETARVTLGLPGEKEKSAPPPGVAVKTKTDGNESPDGTRSPTPKITSNRRGSTRTKQFLATMQSTIMKLPDRSFAWQQNWDARIMKLIKFEEKQSYVAPLLDLYRDIIRNDDGSSKPNVAMEDIYGQLKDRIGVICARRMCRLFASEHLEDDPTRRLGWADFEYLCMSYTPIGSLSINDFCTSIYSGIDDESSSPSKTKS</sequence>
<dbReference type="GO" id="GO:0048471">
    <property type="term" value="C:perinuclear region of cytoplasm"/>
    <property type="evidence" value="ECO:0007669"/>
    <property type="project" value="TreeGrafter"/>
</dbReference>
<dbReference type="GO" id="GO:0031267">
    <property type="term" value="F:small GTPase binding"/>
    <property type="evidence" value="ECO:0007669"/>
    <property type="project" value="TreeGrafter"/>
</dbReference>
<dbReference type="GO" id="GO:0005930">
    <property type="term" value="C:axoneme"/>
    <property type="evidence" value="ECO:0007669"/>
    <property type="project" value="UniProtKB-SubCell"/>
</dbReference>